<protein>
    <recommendedName>
        <fullName evidence="1">DUF8052 domain-containing protein</fullName>
    </recommendedName>
</protein>
<dbReference type="EMBL" id="SRIB01000001">
    <property type="protein sequence ID" value="TFZ41738.1"/>
    <property type="molecule type" value="Genomic_DNA"/>
</dbReference>
<accession>A0A4Z0DA01</accession>
<organism evidence="2 3">
    <name type="scientific">Soehngenia longivitae</name>
    <dbReference type="NCBI Taxonomy" id="2562294"/>
    <lineage>
        <taxon>Bacteria</taxon>
        <taxon>Bacillati</taxon>
        <taxon>Bacillota</taxon>
        <taxon>Tissierellia</taxon>
        <taxon>Tissierellales</taxon>
        <taxon>Tissierellaceae</taxon>
        <taxon>Soehngenia</taxon>
    </lineage>
</organism>
<dbReference type="InterPro" id="IPR058365">
    <property type="entry name" value="DUF8052"/>
</dbReference>
<evidence type="ECO:0000259" key="1">
    <source>
        <dbReference type="Pfam" id="PF26226"/>
    </source>
</evidence>
<dbReference type="Proteomes" id="UP000298381">
    <property type="component" value="Unassembled WGS sequence"/>
</dbReference>
<dbReference type="RefSeq" id="WP_135269952.1">
    <property type="nucleotide sequence ID" value="NZ_SRIB01000001.1"/>
</dbReference>
<comment type="caution">
    <text evidence="2">The sequence shown here is derived from an EMBL/GenBank/DDBJ whole genome shotgun (WGS) entry which is preliminary data.</text>
</comment>
<dbReference type="AlphaFoldDB" id="A0A4Z0DA01"/>
<reference evidence="2 3" key="1">
    <citation type="submission" date="2019-03" db="EMBL/GenBank/DDBJ databases">
        <title>Draft genome sequence data and analysis of a Fermenting Bacterium, Soehngenia longevitae strain 1933PT, isolated from petroleum reservoir in Azerbaijan.</title>
        <authorList>
            <person name="Grouzdev D.S."/>
            <person name="Bidzhieva S.K."/>
            <person name="Sokolova D.S."/>
            <person name="Tourova T.P."/>
            <person name="Poltaraus A.B."/>
            <person name="Nazina T.N."/>
        </authorList>
    </citation>
    <scope>NUCLEOTIDE SEQUENCE [LARGE SCALE GENOMIC DNA]</scope>
    <source>
        <strain evidence="2 3">1933P</strain>
    </source>
</reference>
<evidence type="ECO:0000313" key="2">
    <source>
        <dbReference type="EMBL" id="TFZ41738.1"/>
    </source>
</evidence>
<dbReference type="Pfam" id="PF26226">
    <property type="entry name" value="DUF8052"/>
    <property type="match status" value="1"/>
</dbReference>
<proteinExistence type="predicted"/>
<evidence type="ECO:0000313" key="3">
    <source>
        <dbReference type="Proteomes" id="UP000298381"/>
    </source>
</evidence>
<dbReference type="OrthoDB" id="2836917at2"/>
<sequence length="166" mass="19809">MDDYRYLESLKLKLSRYFDIEDNFILNETTFDMKAKCTVVSERYFFTKNNVIDSFNTYEYYLVKVMSSRHLEEFKNVVDNILKALETYEIEDDHMRTVINIVFILSEHIEKDVENYINKFKYSKNFKFGLKGWADISLILINLHDNKILANKKGKEVIKVFPATNL</sequence>
<feature type="domain" description="DUF8052" evidence="1">
    <location>
        <begin position="3"/>
        <end position="161"/>
    </location>
</feature>
<name>A0A4Z0DA01_9FIRM</name>
<keyword evidence="3" id="KW-1185">Reference proteome</keyword>
<gene>
    <name evidence="2" type="ORF">E4100_00970</name>
</gene>